<dbReference type="AlphaFoldDB" id="A0A0F9U0U5"/>
<reference evidence="1" key="1">
    <citation type="journal article" date="2015" name="Nature">
        <title>Complex archaea that bridge the gap between prokaryotes and eukaryotes.</title>
        <authorList>
            <person name="Spang A."/>
            <person name="Saw J.H."/>
            <person name="Jorgensen S.L."/>
            <person name="Zaremba-Niedzwiedzka K."/>
            <person name="Martijn J."/>
            <person name="Lind A.E."/>
            <person name="van Eijk R."/>
            <person name="Schleper C."/>
            <person name="Guy L."/>
            <person name="Ettema T.J."/>
        </authorList>
    </citation>
    <scope>NUCLEOTIDE SEQUENCE</scope>
</reference>
<organism evidence="1">
    <name type="scientific">marine sediment metagenome</name>
    <dbReference type="NCBI Taxonomy" id="412755"/>
    <lineage>
        <taxon>unclassified sequences</taxon>
        <taxon>metagenomes</taxon>
        <taxon>ecological metagenomes</taxon>
    </lineage>
</organism>
<gene>
    <name evidence="1" type="ORF">LCGC14_0586930</name>
</gene>
<dbReference type="EMBL" id="LAZR01000904">
    <property type="protein sequence ID" value="KKN54971.1"/>
    <property type="molecule type" value="Genomic_DNA"/>
</dbReference>
<protein>
    <submittedName>
        <fullName evidence="1">Uncharacterized protein</fullName>
    </submittedName>
</protein>
<proteinExistence type="predicted"/>
<evidence type="ECO:0000313" key="1">
    <source>
        <dbReference type="EMBL" id="KKN54971.1"/>
    </source>
</evidence>
<sequence>MDNKQRLKEWKLLKTKEDYDFFYRITKMLSSQKIEEFGSDFLQDLGILTDIIKNGKEQDAKIYVNTLEMESKFYLG</sequence>
<name>A0A0F9U0U5_9ZZZZ</name>
<accession>A0A0F9U0U5</accession>
<comment type="caution">
    <text evidence="1">The sequence shown here is derived from an EMBL/GenBank/DDBJ whole genome shotgun (WGS) entry which is preliminary data.</text>
</comment>